<gene>
    <name evidence="2" type="ORF">C1H46_004479</name>
</gene>
<feature type="compositionally biased region" description="Polar residues" evidence="1">
    <location>
        <begin position="34"/>
        <end position="43"/>
    </location>
</feature>
<keyword evidence="3" id="KW-1185">Reference proteome</keyword>
<dbReference type="STRING" id="106549.A0A540NFU7"/>
<feature type="compositionally biased region" description="Low complexity" evidence="1">
    <location>
        <begin position="21"/>
        <end position="33"/>
    </location>
</feature>
<evidence type="ECO:0000313" key="3">
    <source>
        <dbReference type="Proteomes" id="UP000315295"/>
    </source>
</evidence>
<protein>
    <submittedName>
        <fullName evidence="2">Uncharacterized protein</fullName>
    </submittedName>
</protein>
<evidence type="ECO:0000313" key="2">
    <source>
        <dbReference type="EMBL" id="TQE09901.1"/>
    </source>
</evidence>
<dbReference type="EMBL" id="VIEB01000051">
    <property type="protein sequence ID" value="TQE09901.1"/>
    <property type="molecule type" value="Genomic_DNA"/>
</dbReference>
<proteinExistence type="predicted"/>
<dbReference type="AlphaFoldDB" id="A0A540NFU7"/>
<organism evidence="2 3">
    <name type="scientific">Malus baccata</name>
    <name type="common">Siberian crab apple</name>
    <name type="synonym">Pyrus baccata</name>
    <dbReference type="NCBI Taxonomy" id="106549"/>
    <lineage>
        <taxon>Eukaryota</taxon>
        <taxon>Viridiplantae</taxon>
        <taxon>Streptophyta</taxon>
        <taxon>Embryophyta</taxon>
        <taxon>Tracheophyta</taxon>
        <taxon>Spermatophyta</taxon>
        <taxon>Magnoliopsida</taxon>
        <taxon>eudicotyledons</taxon>
        <taxon>Gunneridae</taxon>
        <taxon>Pentapetalae</taxon>
        <taxon>rosids</taxon>
        <taxon>fabids</taxon>
        <taxon>Rosales</taxon>
        <taxon>Rosaceae</taxon>
        <taxon>Amygdaloideae</taxon>
        <taxon>Maleae</taxon>
        <taxon>Malus</taxon>
    </lineage>
</organism>
<reference evidence="2 3" key="1">
    <citation type="journal article" date="2019" name="G3 (Bethesda)">
        <title>Sequencing of a Wild Apple (Malus baccata) Genome Unravels the Differences Between Cultivated and Wild Apple Species Regarding Disease Resistance and Cold Tolerance.</title>
        <authorList>
            <person name="Chen X."/>
        </authorList>
    </citation>
    <scope>NUCLEOTIDE SEQUENCE [LARGE SCALE GENOMIC DNA]</scope>
    <source>
        <strain evidence="3">cv. Shandingzi</strain>
        <tissue evidence="2">Leaves</tissue>
    </source>
</reference>
<name>A0A540NFU7_MALBA</name>
<sequence length="101" mass="11477">MGLNYQQHPWRCQSRCFAIPTTKSRTSSPRTTTESQNGRTGSPSEGRDNPSFNFAAVMLGFFFVKSRTGFLGKLELPVPPFTRQKNTFNQTCIVALLWPRF</sequence>
<dbReference type="Proteomes" id="UP000315295">
    <property type="component" value="Unassembled WGS sequence"/>
</dbReference>
<accession>A0A540NFU7</accession>
<feature type="region of interest" description="Disordered" evidence="1">
    <location>
        <begin position="21"/>
        <end position="48"/>
    </location>
</feature>
<comment type="caution">
    <text evidence="2">The sequence shown here is derived from an EMBL/GenBank/DDBJ whole genome shotgun (WGS) entry which is preliminary data.</text>
</comment>
<evidence type="ECO:0000256" key="1">
    <source>
        <dbReference type="SAM" id="MobiDB-lite"/>
    </source>
</evidence>